<gene>
    <name evidence="5" type="ORF">CXZ10_10600</name>
</gene>
<dbReference type="NCBIfam" id="NF006545">
    <property type="entry name" value="PRK09039.1-4"/>
    <property type="match status" value="1"/>
</dbReference>
<dbReference type="PANTHER" id="PTHR30329:SF21">
    <property type="entry name" value="LIPOPROTEIN YIAD-RELATED"/>
    <property type="match status" value="1"/>
</dbReference>
<dbReference type="CDD" id="cd07185">
    <property type="entry name" value="OmpA_C-like"/>
    <property type="match status" value="1"/>
</dbReference>
<evidence type="ECO:0000256" key="1">
    <source>
        <dbReference type="PROSITE-ProRule" id="PRU00473"/>
    </source>
</evidence>
<organism evidence="5 6">
    <name type="scientific">Pleomorphomonas diazotrophica</name>
    <dbReference type="NCBI Taxonomy" id="1166257"/>
    <lineage>
        <taxon>Bacteria</taxon>
        <taxon>Pseudomonadati</taxon>
        <taxon>Pseudomonadota</taxon>
        <taxon>Alphaproteobacteria</taxon>
        <taxon>Hyphomicrobiales</taxon>
        <taxon>Pleomorphomonadaceae</taxon>
        <taxon>Pleomorphomonas</taxon>
    </lineage>
</organism>
<sequence length="342" mass="38036">MALGRRRFSTQQDYWPAFVDMLTTLVLSIIFLLSVFSLAQFFLSQQITDRDTVLSRLNAQIAELTELLAMERASNRDLQDNVSLLESNLKDALAARDSLQGLIANQSGAADAADSKVQALTSQLSDEKRVSQRALAQVELLNQQIAALRRQIAALEDALNASESRDRESSAKIADLGRRLNVALAQRVQELARYRSDFFGRLREILSQRSDIRVVGDRFVFQSEVLFDSGNDEVNPAGRGELDKLAEAVLQLEGQIPPEIAWVLRVDGHTDARPLSGTGRFRDNWELSSARAISVVKYLISKGISPNHLVAAGFGEFQPLEQGDSEDANAKNRRIELKLTER</sequence>
<keyword evidence="3" id="KW-0812">Transmembrane</keyword>
<evidence type="ECO:0000256" key="3">
    <source>
        <dbReference type="SAM" id="Phobius"/>
    </source>
</evidence>
<dbReference type="InterPro" id="IPR050330">
    <property type="entry name" value="Bact_OuterMem_StrucFunc"/>
</dbReference>
<dbReference type="InterPro" id="IPR036737">
    <property type="entry name" value="OmpA-like_sf"/>
</dbReference>
<feature type="coiled-coil region" evidence="2">
    <location>
        <begin position="131"/>
        <end position="165"/>
    </location>
</feature>
<dbReference type="GO" id="GO:0016020">
    <property type="term" value="C:membrane"/>
    <property type="evidence" value="ECO:0007669"/>
    <property type="project" value="UniProtKB-UniRule"/>
</dbReference>
<protein>
    <recommendedName>
        <fullName evidence="4">OmpA-like domain-containing protein</fullName>
    </recommendedName>
</protein>
<dbReference type="SUPFAM" id="SSF103088">
    <property type="entry name" value="OmpA-like"/>
    <property type="match status" value="1"/>
</dbReference>
<keyword evidence="3" id="KW-1133">Transmembrane helix</keyword>
<feature type="domain" description="OmpA-like" evidence="4">
    <location>
        <begin position="215"/>
        <end position="342"/>
    </location>
</feature>
<dbReference type="NCBIfam" id="NF006544">
    <property type="entry name" value="PRK09039.1-3"/>
    <property type="match status" value="1"/>
</dbReference>
<evidence type="ECO:0000259" key="4">
    <source>
        <dbReference type="PROSITE" id="PS51123"/>
    </source>
</evidence>
<dbReference type="Gene3D" id="3.30.1330.60">
    <property type="entry name" value="OmpA-like domain"/>
    <property type="match status" value="1"/>
</dbReference>
<dbReference type="PANTHER" id="PTHR30329">
    <property type="entry name" value="STATOR ELEMENT OF FLAGELLAR MOTOR COMPLEX"/>
    <property type="match status" value="1"/>
</dbReference>
<name>A0A1I4VRV3_9HYPH</name>
<evidence type="ECO:0000313" key="6">
    <source>
        <dbReference type="Proteomes" id="UP000233491"/>
    </source>
</evidence>
<dbReference type="PROSITE" id="PS51123">
    <property type="entry name" value="OMPA_2"/>
    <property type="match status" value="1"/>
</dbReference>
<keyword evidence="6" id="KW-1185">Reference proteome</keyword>
<dbReference type="Pfam" id="PF00691">
    <property type="entry name" value="OmpA"/>
    <property type="match status" value="1"/>
</dbReference>
<feature type="transmembrane region" description="Helical" evidence="3">
    <location>
        <begin position="21"/>
        <end position="43"/>
    </location>
</feature>
<proteinExistence type="predicted"/>
<dbReference type="NCBIfam" id="NF006543">
    <property type="entry name" value="PRK09039.1-2"/>
    <property type="match status" value="1"/>
</dbReference>
<dbReference type="OrthoDB" id="9815217at2"/>
<dbReference type="AlphaFoldDB" id="A0A1I4VRV3"/>
<dbReference type="EMBL" id="PJNW01000006">
    <property type="protein sequence ID" value="PKR89355.1"/>
    <property type="molecule type" value="Genomic_DNA"/>
</dbReference>
<evidence type="ECO:0000313" key="5">
    <source>
        <dbReference type="EMBL" id="PKR89355.1"/>
    </source>
</evidence>
<dbReference type="RefSeq" id="WP_101289129.1">
    <property type="nucleotide sequence ID" value="NZ_FOUQ01000013.1"/>
</dbReference>
<feature type="coiled-coil region" evidence="2">
    <location>
        <begin position="54"/>
        <end position="95"/>
    </location>
</feature>
<keyword evidence="1 3" id="KW-0472">Membrane</keyword>
<keyword evidence="2" id="KW-0175">Coiled coil</keyword>
<dbReference type="Proteomes" id="UP000233491">
    <property type="component" value="Unassembled WGS sequence"/>
</dbReference>
<comment type="caution">
    <text evidence="5">The sequence shown here is derived from an EMBL/GenBank/DDBJ whole genome shotgun (WGS) entry which is preliminary data.</text>
</comment>
<accession>A0A1I4VRV3</accession>
<evidence type="ECO:0000256" key="2">
    <source>
        <dbReference type="SAM" id="Coils"/>
    </source>
</evidence>
<reference evidence="5 6" key="1">
    <citation type="submission" date="2017-12" db="EMBL/GenBank/DDBJ databases">
        <title>Anaerobic carbon monoxide metabolism by Pleomorphomonas carboxyditropha sp. nov., a new mesophilic hydrogenogenic carboxidotroph.</title>
        <authorList>
            <person name="Esquivel-Elizondo S."/>
            <person name="Krajmalnik-Brown R."/>
        </authorList>
    </citation>
    <scope>NUCLEOTIDE SEQUENCE [LARGE SCALE GENOMIC DNA]</scope>
    <source>
        <strain evidence="5 6">R5-392</strain>
    </source>
</reference>
<dbReference type="InterPro" id="IPR006665">
    <property type="entry name" value="OmpA-like"/>
</dbReference>
<dbReference type="Gene3D" id="1.10.287.1490">
    <property type="match status" value="1"/>
</dbReference>